<accession>A0A976IGP3</accession>
<sequence length="643" mass="73092">MTAAAVNDVAAPAQESLLDRLWPMLRMFLLYYAVTSAVNLFAPRPQHEPQTTNVVVKNADNSNSGPHSLEQLQHFHNSFHLGARINLRVYVTPDDHFSFIDVETKQEALRWFEEALSYDSTPNADREDGVWNRKLNVTVDDHLLSNGSVYAHVFVTKDGCSPNPADSTYDAMGSLYRSIALTTFRSPPKIVKKRNLLETHTLEQEEAKTLQLADIDSGAYISMWKPSLTINVVLDHSTYSTRQPPPSFVSTEMDIDNDTGLYSPVLFINEFWMLEEHLIPVNDTRTALPLDISFYTLPMYKYALYTQMEQNFRNQEATGASSRRDTDNMKSLFIDTNPYLLAVTMVVSMLHSLFDFLAFKNDVSFWKNQKSFAGLSLRTIVLNLFFQLVIFLYLMDNDTSWLILVQSGIGLAIEVWKIKKAVVFSRDANNKIVISGAESYEDSPTAEHDRVAVAHLSYVLYPLIVGQAAYTLMYGVHKSWYSWVIASLTSFVYAFGFIMMTPQLYINYKLKSVAHLPWRAMVYKSLNTFIDDLFAFVIKMPWMHRLSCFRDDLIFFINLYQRWKYPVDVKRTNEFGQGPLESKDALVSVERPAVSDSGIPKSILEALAATVDATEEISPLPSSPPSTEYMMANFANTVDQKAT</sequence>
<evidence type="ECO:0000256" key="3">
    <source>
        <dbReference type="ARBA" id="ARBA00022692"/>
    </source>
</evidence>
<organism evidence="7 8">
    <name type="scientific">Bremia lactucae</name>
    <name type="common">Lettuce downy mildew</name>
    <dbReference type="NCBI Taxonomy" id="4779"/>
    <lineage>
        <taxon>Eukaryota</taxon>
        <taxon>Sar</taxon>
        <taxon>Stramenopiles</taxon>
        <taxon>Oomycota</taxon>
        <taxon>Peronosporomycetes</taxon>
        <taxon>Peronosporales</taxon>
        <taxon>Peronosporaceae</taxon>
        <taxon>Bremia</taxon>
    </lineage>
</organism>
<dbReference type="Pfam" id="PF05602">
    <property type="entry name" value="CLPTM1"/>
    <property type="match status" value="1"/>
</dbReference>
<dbReference type="GeneID" id="94349058"/>
<proteinExistence type="inferred from homology"/>
<dbReference type="KEGG" id="blac:94349058"/>
<keyword evidence="4 6" id="KW-1133">Transmembrane helix</keyword>
<name>A0A976IGP3_BRELC</name>
<evidence type="ECO:0008006" key="9">
    <source>
        <dbReference type="Google" id="ProtNLM"/>
    </source>
</evidence>
<feature type="transmembrane region" description="Helical" evidence="6">
    <location>
        <begin position="456"/>
        <end position="474"/>
    </location>
</feature>
<feature type="transmembrane region" description="Helical" evidence="6">
    <location>
        <begin position="339"/>
        <end position="359"/>
    </location>
</feature>
<evidence type="ECO:0000256" key="6">
    <source>
        <dbReference type="SAM" id="Phobius"/>
    </source>
</evidence>
<keyword evidence="8" id="KW-1185">Reference proteome</keyword>
<keyword evidence="3 6" id="KW-0812">Transmembrane</keyword>
<evidence type="ECO:0000256" key="5">
    <source>
        <dbReference type="ARBA" id="ARBA00023136"/>
    </source>
</evidence>
<evidence type="ECO:0000313" key="8">
    <source>
        <dbReference type="Proteomes" id="UP000294530"/>
    </source>
</evidence>
<evidence type="ECO:0000256" key="1">
    <source>
        <dbReference type="ARBA" id="ARBA00004141"/>
    </source>
</evidence>
<comment type="subcellular location">
    <subcellularLocation>
        <location evidence="1">Membrane</location>
        <topology evidence="1">Multi-pass membrane protein</topology>
    </subcellularLocation>
</comment>
<dbReference type="InterPro" id="IPR008429">
    <property type="entry name" value="CLPTM1"/>
</dbReference>
<reference evidence="7 8" key="1">
    <citation type="journal article" date="2021" name="Genome Biol.">
        <title>AFLAP: assembly-free linkage analysis pipeline using k-mers from genome sequencing data.</title>
        <authorList>
            <person name="Fletcher K."/>
            <person name="Zhang L."/>
            <person name="Gil J."/>
            <person name="Han R."/>
            <person name="Cavanaugh K."/>
            <person name="Michelmore R."/>
        </authorList>
    </citation>
    <scope>NUCLEOTIDE SEQUENCE [LARGE SCALE GENOMIC DNA]</scope>
    <source>
        <strain evidence="7 8">SF5</strain>
    </source>
</reference>
<dbReference type="PANTHER" id="PTHR21347">
    <property type="entry name" value="CLEFT LIP AND PALATE ASSOCIATED TRANSMEMBRANE PROTEIN-RELATED"/>
    <property type="match status" value="1"/>
</dbReference>
<dbReference type="GO" id="GO:0012505">
    <property type="term" value="C:endomembrane system"/>
    <property type="evidence" value="ECO:0007669"/>
    <property type="project" value="TreeGrafter"/>
</dbReference>
<feature type="transmembrane region" description="Helical" evidence="6">
    <location>
        <begin position="371"/>
        <end position="394"/>
    </location>
</feature>
<feature type="transmembrane region" description="Helical" evidence="6">
    <location>
        <begin position="480"/>
        <end position="501"/>
    </location>
</feature>
<evidence type="ECO:0000256" key="2">
    <source>
        <dbReference type="ARBA" id="ARBA00009310"/>
    </source>
</evidence>
<dbReference type="OrthoDB" id="378564at2759"/>
<evidence type="ECO:0000313" key="7">
    <source>
        <dbReference type="EMBL" id="TDH70994.1"/>
    </source>
</evidence>
<dbReference type="RefSeq" id="XP_067820493.1">
    <property type="nucleotide sequence ID" value="XM_067963387.1"/>
</dbReference>
<gene>
    <name evidence="7" type="ORF">CCR75_005305</name>
</gene>
<comment type="similarity">
    <text evidence="2">Belongs to the CLPTM1 family.</text>
</comment>
<comment type="caution">
    <text evidence="7">The sequence shown here is derived from an EMBL/GenBank/DDBJ whole genome shotgun (WGS) entry which is preliminary data.</text>
</comment>
<protein>
    <recommendedName>
        <fullName evidence="9">Cleft lip and palate transmembrane 1</fullName>
    </recommendedName>
</protein>
<dbReference type="EMBL" id="SHOA02000001">
    <property type="protein sequence ID" value="TDH70994.1"/>
    <property type="molecule type" value="Genomic_DNA"/>
</dbReference>
<dbReference type="GO" id="GO:0016020">
    <property type="term" value="C:membrane"/>
    <property type="evidence" value="ECO:0007669"/>
    <property type="project" value="UniProtKB-SubCell"/>
</dbReference>
<evidence type="ECO:0000256" key="4">
    <source>
        <dbReference type="ARBA" id="ARBA00022989"/>
    </source>
</evidence>
<dbReference type="PANTHER" id="PTHR21347:SF0">
    <property type="entry name" value="LIPID SCRAMBLASE CLPTM1L"/>
    <property type="match status" value="1"/>
</dbReference>
<keyword evidence="5 6" id="KW-0472">Membrane</keyword>
<dbReference type="AlphaFoldDB" id="A0A976IGP3"/>
<dbReference type="Proteomes" id="UP000294530">
    <property type="component" value="Unassembled WGS sequence"/>
</dbReference>